<proteinExistence type="predicted"/>
<evidence type="ECO:0000313" key="1">
    <source>
        <dbReference type="EMBL" id="KAH1083071.1"/>
    </source>
</evidence>
<accession>A0A9D3VHX9</accession>
<dbReference type="Proteomes" id="UP000828251">
    <property type="component" value="Unassembled WGS sequence"/>
</dbReference>
<comment type="caution">
    <text evidence="1">The sequence shown here is derived from an EMBL/GenBank/DDBJ whole genome shotgun (WGS) entry which is preliminary data.</text>
</comment>
<protein>
    <submittedName>
        <fullName evidence="1">Uncharacterized protein</fullName>
    </submittedName>
</protein>
<dbReference type="EMBL" id="JAIQCV010000007">
    <property type="protein sequence ID" value="KAH1083071.1"/>
    <property type="molecule type" value="Genomic_DNA"/>
</dbReference>
<reference evidence="1 2" key="1">
    <citation type="journal article" date="2021" name="Plant Biotechnol. J.">
        <title>Multi-omics assisted identification of the key and species-specific regulatory components of drought-tolerant mechanisms in Gossypium stocksii.</title>
        <authorList>
            <person name="Yu D."/>
            <person name="Ke L."/>
            <person name="Zhang D."/>
            <person name="Wu Y."/>
            <person name="Sun Y."/>
            <person name="Mei J."/>
            <person name="Sun J."/>
            <person name="Sun Y."/>
        </authorList>
    </citation>
    <scope>NUCLEOTIDE SEQUENCE [LARGE SCALE GENOMIC DNA]</scope>
    <source>
        <strain evidence="2">cv. E1</strain>
        <tissue evidence="1">Leaf</tissue>
    </source>
</reference>
<dbReference type="AlphaFoldDB" id="A0A9D3VHX9"/>
<keyword evidence="2" id="KW-1185">Reference proteome</keyword>
<sequence length="69" mass="8022">MSSNTSEGDRRLVSSILGVKYSNDRERYLGLPNIIGRNKKISFQILKNKLKKRIKSYNVGFYVKEARRS</sequence>
<gene>
    <name evidence="1" type="ORF">J1N35_022832</name>
</gene>
<name>A0A9D3VHX9_9ROSI</name>
<evidence type="ECO:0000313" key="2">
    <source>
        <dbReference type="Proteomes" id="UP000828251"/>
    </source>
</evidence>
<organism evidence="1 2">
    <name type="scientific">Gossypium stocksii</name>
    <dbReference type="NCBI Taxonomy" id="47602"/>
    <lineage>
        <taxon>Eukaryota</taxon>
        <taxon>Viridiplantae</taxon>
        <taxon>Streptophyta</taxon>
        <taxon>Embryophyta</taxon>
        <taxon>Tracheophyta</taxon>
        <taxon>Spermatophyta</taxon>
        <taxon>Magnoliopsida</taxon>
        <taxon>eudicotyledons</taxon>
        <taxon>Gunneridae</taxon>
        <taxon>Pentapetalae</taxon>
        <taxon>rosids</taxon>
        <taxon>malvids</taxon>
        <taxon>Malvales</taxon>
        <taxon>Malvaceae</taxon>
        <taxon>Malvoideae</taxon>
        <taxon>Gossypium</taxon>
    </lineage>
</organism>